<keyword evidence="1" id="KW-0812">Transmembrane</keyword>
<proteinExistence type="predicted"/>
<protein>
    <submittedName>
        <fullName evidence="2">Uncharacterized protein</fullName>
    </submittedName>
</protein>
<evidence type="ECO:0000313" key="3">
    <source>
        <dbReference type="Proteomes" id="UP000033220"/>
    </source>
</evidence>
<dbReference type="AlphaFoldDB" id="H6SJA3"/>
<feature type="transmembrane region" description="Helical" evidence="1">
    <location>
        <begin position="54"/>
        <end position="71"/>
    </location>
</feature>
<dbReference type="EMBL" id="HE663493">
    <property type="protein sequence ID" value="CCG08068.1"/>
    <property type="molecule type" value="Genomic_DNA"/>
</dbReference>
<sequence>MAEFSDGRIRHLAMIQEVIARMAGESARMKQFALTAIGVLASTCVATRSAPLAGVAGVLTVIFWLLDAQYLRQERWFRALYDQVRLAEGPTDFLMTPNAEIRRRHTLLDGLFGWSVAPLYGALLTIAVLLARFVGSAPGTS</sequence>
<dbReference type="RefSeq" id="WP_014414707.1">
    <property type="nucleotide sequence ID" value="NC_017059.1"/>
</dbReference>
<name>H6SJA3_PARPM</name>
<keyword evidence="1" id="KW-1133">Transmembrane helix</keyword>
<dbReference type="STRING" id="1150469.RSPPHO_01442"/>
<dbReference type="OrthoDB" id="573709at2"/>
<dbReference type="PATRIC" id="fig|1150469.3.peg.1623"/>
<accession>H6SJA3</accession>
<reference evidence="2 3" key="1">
    <citation type="submission" date="2012-02" db="EMBL/GenBank/DDBJ databases">
        <title>Shotgun genome sequence of Phaeospirillum photometricum DSM 122.</title>
        <authorList>
            <person name="Duquesne K."/>
            <person name="Sturgis J."/>
        </authorList>
    </citation>
    <scope>NUCLEOTIDE SEQUENCE [LARGE SCALE GENOMIC DNA]</scope>
    <source>
        <strain evidence="3">DSM122</strain>
    </source>
</reference>
<feature type="transmembrane region" description="Helical" evidence="1">
    <location>
        <begin position="111"/>
        <end position="134"/>
    </location>
</feature>
<evidence type="ECO:0000313" key="2">
    <source>
        <dbReference type="EMBL" id="CCG08068.1"/>
    </source>
</evidence>
<evidence type="ECO:0000256" key="1">
    <source>
        <dbReference type="SAM" id="Phobius"/>
    </source>
</evidence>
<gene>
    <name evidence="2" type="ORF">RSPPHO_01442</name>
</gene>
<dbReference type="Proteomes" id="UP000033220">
    <property type="component" value="Chromosome DSM 122"/>
</dbReference>
<dbReference type="KEGG" id="rpm:RSPPHO_01442"/>
<dbReference type="HOGENOM" id="CLU_131458_2_1_5"/>
<keyword evidence="3" id="KW-1185">Reference proteome</keyword>
<dbReference type="eggNOG" id="COG0537">
    <property type="taxonomic scope" value="Bacteria"/>
</dbReference>
<organism evidence="2 3">
    <name type="scientific">Pararhodospirillum photometricum DSM 122</name>
    <dbReference type="NCBI Taxonomy" id="1150469"/>
    <lineage>
        <taxon>Bacteria</taxon>
        <taxon>Pseudomonadati</taxon>
        <taxon>Pseudomonadota</taxon>
        <taxon>Alphaproteobacteria</taxon>
        <taxon>Rhodospirillales</taxon>
        <taxon>Rhodospirillaceae</taxon>
        <taxon>Pararhodospirillum</taxon>
    </lineage>
</organism>
<keyword evidence="1" id="KW-0472">Membrane</keyword>